<keyword evidence="2 5" id="KW-0812">Transmembrane</keyword>
<feature type="transmembrane region" description="Helical" evidence="5">
    <location>
        <begin position="191"/>
        <end position="211"/>
    </location>
</feature>
<evidence type="ECO:0000256" key="5">
    <source>
        <dbReference type="SAM" id="Phobius"/>
    </source>
</evidence>
<dbReference type="AlphaFoldDB" id="N6TGD3"/>
<evidence type="ECO:0000256" key="4">
    <source>
        <dbReference type="ARBA" id="ARBA00023136"/>
    </source>
</evidence>
<feature type="transmembrane region" description="Helical" evidence="5">
    <location>
        <begin position="147"/>
        <end position="171"/>
    </location>
</feature>
<evidence type="ECO:0000256" key="2">
    <source>
        <dbReference type="ARBA" id="ARBA00022692"/>
    </source>
</evidence>
<evidence type="ECO:0000313" key="9">
    <source>
        <dbReference type="EnsemblMetazoa" id="XP_019760460.1"/>
    </source>
</evidence>
<evidence type="ECO:0000256" key="1">
    <source>
        <dbReference type="ARBA" id="ARBA00004141"/>
    </source>
</evidence>
<keyword evidence="10" id="KW-1185">Reference proteome</keyword>
<evidence type="ECO:0000256" key="3">
    <source>
        <dbReference type="ARBA" id="ARBA00022989"/>
    </source>
</evidence>
<proteinExistence type="predicted"/>
<evidence type="ECO:0000259" key="6">
    <source>
        <dbReference type="Pfam" id="PF06271"/>
    </source>
</evidence>
<dbReference type="KEGG" id="dpa:109537929"/>
<feature type="transmembrane region" description="Helical" evidence="5">
    <location>
        <begin position="268"/>
        <end position="287"/>
    </location>
</feature>
<reference evidence="10 11" key="1">
    <citation type="journal article" date="2013" name="Genome Biol.">
        <title>Draft genome of the mountain pine beetle, Dendroctonus ponderosae Hopkins, a major forest pest.</title>
        <authorList>
            <person name="Keeling C.I."/>
            <person name="Yuen M.M."/>
            <person name="Liao N.Y."/>
            <person name="Docking T.R."/>
            <person name="Chan S.K."/>
            <person name="Taylor G.A."/>
            <person name="Palmquist D.L."/>
            <person name="Jackman S.D."/>
            <person name="Nguyen A."/>
            <person name="Li M."/>
            <person name="Henderson H."/>
            <person name="Janes J.K."/>
            <person name="Zhao Y."/>
            <person name="Pandoh P."/>
            <person name="Moore R."/>
            <person name="Sperling F.A."/>
            <person name="Huber D.P."/>
            <person name="Birol I."/>
            <person name="Jones S.J."/>
            <person name="Bohlmann J."/>
        </authorList>
    </citation>
    <scope>NUCLEOTIDE SEQUENCE</scope>
</reference>
<evidence type="ECO:0000313" key="7">
    <source>
        <dbReference type="EMBL" id="ENN76843.1"/>
    </source>
</evidence>
<protein>
    <recommendedName>
        <fullName evidence="6">RDD domain-containing protein</fullName>
    </recommendedName>
</protein>
<evidence type="ECO:0000313" key="11">
    <source>
        <dbReference type="Proteomes" id="UP000030742"/>
    </source>
</evidence>
<keyword evidence="4 5" id="KW-0472">Membrane</keyword>
<dbReference type="HOGENOM" id="CLU_053631_0_0_1"/>
<name>N6TGD3_DENPD</name>
<dbReference type="Proteomes" id="UP000030742">
    <property type="component" value="Unassembled WGS sequence"/>
</dbReference>
<dbReference type="Proteomes" id="UP000019118">
    <property type="component" value="Unassembled WGS sequence"/>
</dbReference>
<accession>N6TGD3</accession>
<keyword evidence="3 5" id="KW-1133">Transmembrane helix</keyword>
<comment type="subcellular location">
    <subcellularLocation>
        <location evidence="1">Membrane</location>
        <topology evidence="1">Multi-pass membrane protein</topology>
    </subcellularLocation>
</comment>
<reference evidence="9" key="2">
    <citation type="submission" date="2024-08" db="UniProtKB">
        <authorList>
            <consortium name="EnsemblMetazoa"/>
        </authorList>
    </citation>
    <scope>IDENTIFICATION</scope>
</reference>
<dbReference type="EnsemblMetazoa" id="XM_019904901.1">
    <property type="protein sequence ID" value="XP_019760460.1"/>
    <property type="gene ID" value="LOC109537929"/>
</dbReference>
<dbReference type="EMBL" id="KB740967">
    <property type="protein sequence ID" value="ENN76843.1"/>
    <property type="molecule type" value="Genomic_DNA"/>
</dbReference>
<dbReference type="InterPro" id="IPR039871">
    <property type="entry name" value="FAM8A1"/>
</dbReference>
<feature type="domain" description="RDD" evidence="6">
    <location>
        <begin position="133"/>
        <end position="237"/>
    </location>
</feature>
<dbReference type="PANTHER" id="PTHR13659">
    <property type="entry name" value="AUTOSOMAL HIGHLY CONSERVED PROTEIN"/>
    <property type="match status" value="1"/>
</dbReference>
<dbReference type="GO" id="GO:0016020">
    <property type="term" value="C:membrane"/>
    <property type="evidence" value="ECO:0007669"/>
    <property type="project" value="UniProtKB-SubCell"/>
</dbReference>
<dbReference type="OMA" id="FPICVVM"/>
<sequence length="317" mass="36684">MEETIPNKEKYHEQMDWTQIKQDREDYFEKLRKWLNEARLWHILSSNFPNPLPGAPFPDGSQQQNYQNPYALFYQNPAFGQNVGFHAQNNPQMQQFPNGNTNNTLSGVPFYQTYPFIPPPNLLRLPTTFELKVPPVWKRVCAELIDFCILFTLKLILTFLFMESFSIGNALDLYGLDLLQKGLLDGQELNFPLAFELVLLEFLHRFVVCLFETYFLRGKTCATPGKRCMGLMVVNIENVSLIPNRPTEVVSATGVKPLGWQRALIRSILKNLIVGLLLPLCVTFHLFPYKRTSYDMMANTFVVEAHPEFLLYQNFLS</sequence>
<dbReference type="EMBL" id="KB632399">
    <property type="protein sequence ID" value="ERL94668.1"/>
    <property type="molecule type" value="Genomic_DNA"/>
</dbReference>
<feature type="non-terminal residue" evidence="7">
    <location>
        <position position="1"/>
    </location>
</feature>
<dbReference type="OrthoDB" id="10061042at2759"/>
<dbReference type="PANTHER" id="PTHR13659:SF5">
    <property type="entry name" value="PROTEIN FAM8A1"/>
    <property type="match status" value="1"/>
</dbReference>
<evidence type="ECO:0000313" key="10">
    <source>
        <dbReference type="Proteomes" id="UP000019118"/>
    </source>
</evidence>
<evidence type="ECO:0000313" key="8">
    <source>
        <dbReference type="EMBL" id="ERL94668.1"/>
    </source>
</evidence>
<dbReference type="STRING" id="77166.N6TGD3"/>
<dbReference type="Pfam" id="PF06271">
    <property type="entry name" value="RDD"/>
    <property type="match status" value="1"/>
</dbReference>
<dbReference type="InterPro" id="IPR010432">
    <property type="entry name" value="RDD"/>
</dbReference>
<organism evidence="7">
    <name type="scientific">Dendroctonus ponderosae</name>
    <name type="common">Mountain pine beetle</name>
    <dbReference type="NCBI Taxonomy" id="77166"/>
    <lineage>
        <taxon>Eukaryota</taxon>
        <taxon>Metazoa</taxon>
        <taxon>Ecdysozoa</taxon>
        <taxon>Arthropoda</taxon>
        <taxon>Hexapoda</taxon>
        <taxon>Insecta</taxon>
        <taxon>Pterygota</taxon>
        <taxon>Neoptera</taxon>
        <taxon>Endopterygota</taxon>
        <taxon>Coleoptera</taxon>
        <taxon>Polyphaga</taxon>
        <taxon>Cucujiformia</taxon>
        <taxon>Curculionidae</taxon>
        <taxon>Scolytinae</taxon>
        <taxon>Dendroctonus</taxon>
    </lineage>
</organism>
<gene>
    <name evidence="9" type="primary">109537929</name>
    <name evidence="8" type="ORF">D910_11943</name>
    <name evidence="7" type="ORF">YQE_06684</name>
</gene>